<dbReference type="InterPro" id="IPR026175">
    <property type="entry name" value="MIPOL1"/>
</dbReference>
<reference evidence="2" key="2">
    <citation type="submission" date="2025-09" db="UniProtKB">
        <authorList>
            <consortium name="Ensembl"/>
        </authorList>
    </citation>
    <scope>IDENTIFICATION</scope>
</reference>
<evidence type="ECO:0000313" key="2">
    <source>
        <dbReference type="Ensembl" id="ENSPSMP00000009619.1"/>
    </source>
</evidence>
<reference evidence="2" key="1">
    <citation type="submission" date="2025-08" db="UniProtKB">
        <authorList>
            <consortium name="Ensembl"/>
        </authorList>
    </citation>
    <scope>IDENTIFICATION</scope>
</reference>
<dbReference type="Proteomes" id="UP000694414">
    <property type="component" value="Unplaced"/>
</dbReference>
<organism evidence="2 3">
    <name type="scientific">Prolemur simus</name>
    <name type="common">Greater bamboo lemur</name>
    <name type="synonym">Hapalemur simus</name>
    <dbReference type="NCBI Taxonomy" id="1328070"/>
    <lineage>
        <taxon>Eukaryota</taxon>
        <taxon>Metazoa</taxon>
        <taxon>Chordata</taxon>
        <taxon>Craniata</taxon>
        <taxon>Vertebrata</taxon>
        <taxon>Euteleostomi</taxon>
        <taxon>Mammalia</taxon>
        <taxon>Eutheria</taxon>
        <taxon>Euarchontoglires</taxon>
        <taxon>Primates</taxon>
        <taxon>Strepsirrhini</taxon>
        <taxon>Lemuriformes</taxon>
        <taxon>Lemuridae</taxon>
        <taxon>Prolemur</taxon>
    </lineage>
</organism>
<evidence type="ECO:0000313" key="3">
    <source>
        <dbReference type="Proteomes" id="UP000694414"/>
    </source>
</evidence>
<sequence length="173" mass="19937">MNSEGSMHQKSNELLNEVTYEDTELLGQRSRNSQVISSYPDDETAHCTTEKSDIIEHRSDDLHYEYMISCQVTSDLNKEKTIAFLLKELDILRTSNKKLQEKLTKEDKEQRKLKFKLDLQEKTTEAKIAEKTAGKVVIYATSQRNCNSTVQKTGRRNPNTSSLLQVKFFLAWG</sequence>
<proteinExistence type="predicted"/>
<dbReference type="PANTHER" id="PTHR22089:SF2">
    <property type="entry name" value="MIRROR-IMAGE POLYDACTYLY GENE 1 PROTEIN"/>
    <property type="match status" value="1"/>
</dbReference>
<keyword evidence="3" id="KW-1185">Reference proteome</keyword>
<protein>
    <submittedName>
        <fullName evidence="2">Uncharacterized protein</fullName>
    </submittedName>
</protein>
<feature type="coiled-coil region" evidence="1">
    <location>
        <begin position="82"/>
        <end position="116"/>
    </location>
</feature>
<name>A0A8C8YY60_PROSS</name>
<evidence type="ECO:0000256" key="1">
    <source>
        <dbReference type="SAM" id="Coils"/>
    </source>
</evidence>
<accession>A0A8C8YY60</accession>
<dbReference type="PANTHER" id="PTHR22089">
    <property type="entry name" value="MIRROR-IMAGE POLYDACTYLY GENE 1 PROTEIN"/>
    <property type="match status" value="1"/>
</dbReference>
<dbReference type="GeneTree" id="ENSGT00390000017800"/>
<dbReference type="Ensembl" id="ENSPSMT00000011275.1">
    <property type="protein sequence ID" value="ENSPSMP00000009619.1"/>
    <property type="gene ID" value="ENSPSMG00000007039.1"/>
</dbReference>
<keyword evidence="1" id="KW-0175">Coiled coil</keyword>
<dbReference type="AlphaFoldDB" id="A0A8C8YY60"/>